<dbReference type="PANTHER" id="PTHR33048">
    <property type="entry name" value="PTH11-LIKE INTEGRAL MEMBRANE PROTEIN (AFU_ORTHOLOGUE AFUA_5G11245)"/>
    <property type="match status" value="1"/>
</dbReference>
<reference evidence="9 10" key="1">
    <citation type="submission" date="2018-12" db="EMBL/GenBank/DDBJ databases">
        <title>Draft genome sequence of Xylaria grammica IHI A82.</title>
        <authorList>
            <person name="Buettner E."/>
            <person name="Kellner H."/>
        </authorList>
    </citation>
    <scope>NUCLEOTIDE SEQUENCE [LARGE SCALE GENOMIC DNA]</scope>
    <source>
        <strain evidence="9 10">IHI A82</strain>
    </source>
</reference>
<keyword evidence="2 7" id="KW-0812">Transmembrane</keyword>
<evidence type="ECO:0000313" key="9">
    <source>
        <dbReference type="EMBL" id="RWA06188.1"/>
    </source>
</evidence>
<dbReference type="GO" id="GO:0016020">
    <property type="term" value="C:membrane"/>
    <property type="evidence" value="ECO:0007669"/>
    <property type="project" value="UniProtKB-SubCell"/>
</dbReference>
<feature type="transmembrane region" description="Helical" evidence="7">
    <location>
        <begin position="54"/>
        <end position="76"/>
    </location>
</feature>
<accession>A0A439CVM5</accession>
<name>A0A439CVM5_9PEZI</name>
<dbReference type="STRING" id="363999.A0A439CVM5"/>
<dbReference type="AlphaFoldDB" id="A0A439CVM5"/>
<comment type="similarity">
    <text evidence="5">Belongs to the SAT4 family.</text>
</comment>
<keyword evidence="4 7" id="KW-0472">Membrane</keyword>
<keyword evidence="3 7" id="KW-1133">Transmembrane helix</keyword>
<dbReference type="Proteomes" id="UP000286045">
    <property type="component" value="Unassembled WGS sequence"/>
</dbReference>
<dbReference type="PANTHER" id="PTHR33048:SF155">
    <property type="entry name" value="INTEGRAL MEMBRANE PROTEIN"/>
    <property type="match status" value="1"/>
</dbReference>
<feature type="compositionally biased region" description="Polar residues" evidence="6">
    <location>
        <begin position="266"/>
        <end position="279"/>
    </location>
</feature>
<comment type="caution">
    <text evidence="9">The sequence shown here is derived from an EMBL/GenBank/DDBJ whole genome shotgun (WGS) entry which is preliminary data.</text>
</comment>
<evidence type="ECO:0000256" key="7">
    <source>
        <dbReference type="SAM" id="Phobius"/>
    </source>
</evidence>
<dbReference type="Pfam" id="PF20684">
    <property type="entry name" value="Fung_rhodopsin"/>
    <property type="match status" value="1"/>
</dbReference>
<evidence type="ECO:0000256" key="3">
    <source>
        <dbReference type="ARBA" id="ARBA00022989"/>
    </source>
</evidence>
<evidence type="ECO:0000259" key="8">
    <source>
        <dbReference type="Pfam" id="PF20684"/>
    </source>
</evidence>
<keyword evidence="10" id="KW-1185">Reference proteome</keyword>
<dbReference type="InterPro" id="IPR049326">
    <property type="entry name" value="Rhodopsin_dom_fungi"/>
</dbReference>
<protein>
    <recommendedName>
        <fullName evidence="8">Rhodopsin domain-containing protein</fullName>
    </recommendedName>
</protein>
<feature type="domain" description="Rhodopsin" evidence="8">
    <location>
        <begin position="30"/>
        <end position="205"/>
    </location>
</feature>
<feature type="transmembrane region" description="Helical" evidence="7">
    <location>
        <begin position="20"/>
        <end position="42"/>
    </location>
</feature>
<dbReference type="EMBL" id="RYZI01000359">
    <property type="protein sequence ID" value="RWA06188.1"/>
    <property type="molecule type" value="Genomic_DNA"/>
</dbReference>
<feature type="transmembrane region" description="Helical" evidence="7">
    <location>
        <begin position="137"/>
        <end position="161"/>
    </location>
</feature>
<feature type="region of interest" description="Disordered" evidence="6">
    <location>
        <begin position="263"/>
        <end position="295"/>
    </location>
</feature>
<comment type="subcellular location">
    <subcellularLocation>
        <location evidence="1">Membrane</location>
        <topology evidence="1">Multi-pass membrane protein</topology>
    </subcellularLocation>
</comment>
<evidence type="ECO:0000256" key="1">
    <source>
        <dbReference type="ARBA" id="ARBA00004141"/>
    </source>
</evidence>
<gene>
    <name evidence="9" type="ORF">EKO27_g8917</name>
</gene>
<organism evidence="9 10">
    <name type="scientific">Xylaria grammica</name>
    <dbReference type="NCBI Taxonomy" id="363999"/>
    <lineage>
        <taxon>Eukaryota</taxon>
        <taxon>Fungi</taxon>
        <taxon>Dikarya</taxon>
        <taxon>Ascomycota</taxon>
        <taxon>Pezizomycotina</taxon>
        <taxon>Sordariomycetes</taxon>
        <taxon>Xylariomycetidae</taxon>
        <taxon>Xylariales</taxon>
        <taxon>Xylariaceae</taxon>
        <taxon>Xylaria</taxon>
    </lineage>
</organism>
<feature type="transmembrane region" description="Helical" evidence="7">
    <location>
        <begin position="99"/>
        <end position="125"/>
    </location>
</feature>
<evidence type="ECO:0000256" key="2">
    <source>
        <dbReference type="ARBA" id="ARBA00022692"/>
    </source>
</evidence>
<proteinExistence type="inferred from homology"/>
<dbReference type="InterPro" id="IPR052337">
    <property type="entry name" value="SAT4-like"/>
</dbReference>
<sequence length="295" mass="32782">MAVPVDSTGSQGIGPLSLGLTYTLTGFGILTVGARISITILLVRIFGVRRWLKWYLICFTSVLTVLSVLSIIFLAAQRTPWYTLWETSVTPSRTWNPFIYAYTALAAQFLYALSDLTFVLFPVLVISKLNMPRRRKVALGTILALSLITLGIVVTKISVVLLRLTNPLSATGTLARFYQSLTNLIACLEQWLVIIMGCIPTLKLPAHFKLPTLEDMGSWVASLVPSSWSSRSRQSSPYNSGDNSSYHELELVPKIRIPDEARPYTVTLSGNKPDGNTTTPEKKIMQRTEFSVQYD</sequence>
<evidence type="ECO:0000256" key="4">
    <source>
        <dbReference type="ARBA" id="ARBA00023136"/>
    </source>
</evidence>
<evidence type="ECO:0000256" key="6">
    <source>
        <dbReference type="SAM" id="MobiDB-lite"/>
    </source>
</evidence>
<evidence type="ECO:0000313" key="10">
    <source>
        <dbReference type="Proteomes" id="UP000286045"/>
    </source>
</evidence>
<evidence type="ECO:0000256" key="5">
    <source>
        <dbReference type="ARBA" id="ARBA00038359"/>
    </source>
</evidence>